<dbReference type="WBParaSite" id="MBELARI_LOCUS4315">
    <property type="protein sequence ID" value="MBELARI_LOCUS4315"/>
    <property type="gene ID" value="MBELARI_LOCUS4315"/>
</dbReference>
<reference evidence="2" key="1">
    <citation type="submission" date="2024-02" db="UniProtKB">
        <authorList>
            <consortium name="WormBaseParasite"/>
        </authorList>
    </citation>
    <scope>IDENTIFICATION</scope>
</reference>
<accession>A0AAF3J980</accession>
<dbReference type="AlphaFoldDB" id="A0AAF3J980"/>
<evidence type="ECO:0000313" key="1">
    <source>
        <dbReference type="Proteomes" id="UP000887575"/>
    </source>
</evidence>
<evidence type="ECO:0000313" key="2">
    <source>
        <dbReference type="WBParaSite" id="MBELARI_LOCUS4315"/>
    </source>
</evidence>
<proteinExistence type="predicted"/>
<dbReference type="Proteomes" id="UP000887575">
    <property type="component" value="Unassembled WGS sequence"/>
</dbReference>
<name>A0AAF3J980_9BILA</name>
<organism evidence="1 2">
    <name type="scientific">Mesorhabditis belari</name>
    <dbReference type="NCBI Taxonomy" id="2138241"/>
    <lineage>
        <taxon>Eukaryota</taxon>
        <taxon>Metazoa</taxon>
        <taxon>Ecdysozoa</taxon>
        <taxon>Nematoda</taxon>
        <taxon>Chromadorea</taxon>
        <taxon>Rhabditida</taxon>
        <taxon>Rhabditina</taxon>
        <taxon>Rhabditomorpha</taxon>
        <taxon>Rhabditoidea</taxon>
        <taxon>Rhabditidae</taxon>
        <taxon>Mesorhabditinae</taxon>
        <taxon>Mesorhabditis</taxon>
    </lineage>
</organism>
<protein>
    <submittedName>
        <fullName evidence="2">Uncharacterized protein</fullName>
    </submittedName>
</protein>
<keyword evidence="1" id="KW-1185">Reference proteome</keyword>
<sequence length="180" mass="21433">MPSGRLSFLLSAETEVPSGTEEFLEEGEQRRRRISIEQYVEKFLEERIESQGHLLTPSILEPLIDRLVYFGIFHTIIKDHFAQVKEYEEAHEKRQRFLRLHQRDPDLNDKITEYDAKFLDTCNDLLARQQRCFQELRIPRFKVTNDPREIEVQQLIIDLILYIDPENLYFTTKASGEISF</sequence>